<sequence>MSKELPLKVRMDIRDLWDSSKSSVNDSISSLNKILGHSITPRIEWPVMWADLKDRFPDNTIFVPTVVRYSIAWYERLSGRLDNDAYEEWTEQLLGVLSDESTRKALSLHIEPAGPGITRPSTKWNAKLATFHLFVPKTEPVSQAKLDSSFDKDFENLFNTDVDAKDDDWADVAVETRAAAVKPVAVVSTNEPLAVARLPVLDGLARPHELFTSTAPYILIVEERGATIVVQCSHEPSLELLAAYLNKWSKSNPNDSLKRSILKVELVESEYCFGVIDCLTVERAMARNNNGPSINPTLILAFVEGVLGYKLINTAGSCRTYTSTTLLK</sequence>
<name>A0AAD6U702_9AGAR</name>
<dbReference type="EMBL" id="JARJCN010000020">
    <property type="protein sequence ID" value="KAJ7091436.1"/>
    <property type="molecule type" value="Genomic_DNA"/>
</dbReference>
<organism evidence="1 2">
    <name type="scientific">Mycena belliarum</name>
    <dbReference type="NCBI Taxonomy" id="1033014"/>
    <lineage>
        <taxon>Eukaryota</taxon>
        <taxon>Fungi</taxon>
        <taxon>Dikarya</taxon>
        <taxon>Basidiomycota</taxon>
        <taxon>Agaricomycotina</taxon>
        <taxon>Agaricomycetes</taxon>
        <taxon>Agaricomycetidae</taxon>
        <taxon>Agaricales</taxon>
        <taxon>Marasmiineae</taxon>
        <taxon>Mycenaceae</taxon>
        <taxon>Mycena</taxon>
    </lineage>
</organism>
<protein>
    <submittedName>
        <fullName evidence="1">Uncharacterized protein</fullName>
    </submittedName>
</protein>
<gene>
    <name evidence="1" type="ORF">B0H15DRAFT_948386</name>
</gene>
<proteinExistence type="predicted"/>
<evidence type="ECO:0000313" key="2">
    <source>
        <dbReference type="Proteomes" id="UP001222325"/>
    </source>
</evidence>
<dbReference type="AlphaFoldDB" id="A0AAD6U702"/>
<dbReference type="Proteomes" id="UP001222325">
    <property type="component" value="Unassembled WGS sequence"/>
</dbReference>
<evidence type="ECO:0000313" key="1">
    <source>
        <dbReference type="EMBL" id="KAJ7091436.1"/>
    </source>
</evidence>
<comment type="caution">
    <text evidence="1">The sequence shown here is derived from an EMBL/GenBank/DDBJ whole genome shotgun (WGS) entry which is preliminary data.</text>
</comment>
<reference evidence="1" key="1">
    <citation type="submission" date="2023-03" db="EMBL/GenBank/DDBJ databases">
        <title>Massive genome expansion in bonnet fungi (Mycena s.s.) driven by repeated elements and novel gene families across ecological guilds.</title>
        <authorList>
            <consortium name="Lawrence Berkeley National Laboratory"/>
            <person name="Harder C.B."/>
            <person name="Miyauchi S."/>
            <person name="Viragh M."/>
            <person name="Kuo A."/>
            <person name="Thoen E."/>
            <person name="Andreopoulos B."/>
            <person name="Lu D."/>
            <person name="Skrede I."/>
            <person name="Drula E."/>
            <person name="Henrissat B."/>
            <person name="Morin E."/>
            <person name="Kohler A."/>
            <person name="Barry K."/>
            <person name="LaButti K."/>
            <person name="Morin E."/>
            <person name="Salamov A."/>
            <person name="Lipzen A."/>
            <person name="Mereny Z."/>
            <person name="Hegedus B."/>
            <person name="Baldrian P."/>
            <person name="Stursova M."/>
            <person name="Weitz H."/>
            <person name="Taylor A."/>
            <person name="Grigoriev I.V."/>
            <person name="Nagy L.G."/>
            <person name="Martin F."/>
            <person name="Kauserud H."/>
        </authorList>
    </citation>
    <scope>NUCLEOTIDE SEQUENCE</scope>
    <source>
        <strain evidence="1">CBHHK173m</strain>
    </source>
</reference>
<accession>A0AAD6U702</accession>
<keyword evidence="2" id="KW-1185">Reference proteome</keyword>